<dbReference type="InterPro" id="IPR000281">
    <property type="entry name" value="HTH_RpiR"/>
</dbReference>
<dbReference type="InterPro" id="IPR046348">
    <property type="entry name" value="SIS_dom_sf"/>
</dbReference>
<reference evidence="6 7" key="1">
    <citation type="submission" date="2019-06" db="EMBL/GenBank/DDBJ databases">
        <title>A novel bacterium of genus Amaricoccus, isolated from marine sediment.</title>
        <authorList>
            <person name="Huang H."/>
            <person name="Mo K."/>
            <person name="Hu Y."/>
        </authorList>
    </citation>
    <scope>NUCLEOTIDE SEQUENCE [LARGE SCALE GENOMIC DNA]</scope>
    <source>
        <strain evidence="6 7">HB172011</strain>
    </source>
</reference>
<keyword evidence="7" id="KW-1185">Reference proteome</keyword>
<dbReference type="GO" id="GO:0097367">
    <property type="term" value="F:carbohydrate derivative binding"/>
    <property type="evidence" value="ECO:0007669"/>
    <property type="project" value="InterPro"/>
</dbReference>
<dbReference type="InterPro" id="IPR035472">
    <property type="entry name" value="RpiR-like_SIS"/>
</dbReference>
<dbReference type="GO" id="GO:0003677">
    <property type="term" value="F:DNA binding"/>
    <property type="evidence" value="ECO:0007669"/>
    <property type="project" value="UniProtKB-KW"/>
</dbReference>
<dbReference type="GO" id="GO:0003700">
    <property type="term" value="F:DNA-binding transcription factor activity"/>
    <property type="evidence" value="ECO:0007669"/>
    <property type="project" value="InterPro"/>
</dbReference>
<dbReference type="CDD" id="cd05013">
    <property type="entry name" value="SIS_RpiR"/>
    <property type="match status" value="1"/>
</dbReference>
<keyword evidence="2" id="KW-0238">DNA-binding</keyword>
<protein>
    <submittedName>
        <fullName evidence="6">MurR/RpiR family transcriptional regulator</fullName>
    </submittedName>
</protein>
<evidence type="ECO:0000256" key="1">
    <source>
        <dbReference type="ARBA" id="ARBA00023015"/>
    </source>
</evidence>
<evidence type="ECO:0000256" key="2">
    <source>
        <dbReference type="ARBA" id="ARBA00023125"/>
    </source>
</evidence>
<accession>A0A501WTA2</accession>
<dbReference type="Pfam" id="PF01380">
    <property type="entry name" value="SIS"/>
    <property type="match status" value="1"/>
</dbReference>
<dbReference type="SUPFAM" id="SSF46689">
    <property type="entry name" value="Homeodomain-like"/>
    <property type="match status" value="1"/>
</dbReference>
<dbReference type="GO" id="GO:1901135">
    <property type="term" value="P:carbohydrate derivative metabolic process"/>
    <property type="evidence" value="ECO:0007669"/>
    <property type="project" value="InterPro"/>
</dbReference>
<evidence type="ECO:0000256" key="3">
    <source>
        <dbReference type="ARBA" id="ARBA00023163"/>
    </source>
</evidence>
<dbReference type="Proteomes" id="UP000319255">
    <property type="component" value="Unassembled WGS sequence"/>
</dbReference>
<dbReference type="AlphaFoldDB" id="A0A501WTA2"/>
<comment type="caution">
    <text evidence="6">The sequence shown here is derived from an EMBL/GenBank/DDBJ whole genome shotgun (WGS) entry which is preliminary data.</text>
</comment>
<dbReference type="InterPro" id="IPR001347">
    <property type="entry name" value="SIS_dom"/>
</dbReference>
<dbReference type="InterPro" id="IPR009057">
    <property type="entry name" value="Homeodomain-like_sf"/>
</dbReference>
<evidence type="ECO:0000259" key="4">
    <source>
        <dbReference type="PROSITE" id="PS51071"/>
    </source>
</evidence>
<dbReference type="OrthoDB" id="9814676at2"/>
<dbReference type="PROSITE" id="PS51464">
    <property type="entry name" value="SIS"/>
    <property type="match status" value="1"/>
</dbReference>
<evidence type="ECO:0000313" key="7">
    <source>
        <dbReference type="Proteomes" id="UP000319255"/>
    </source>
</evidence>
<keyword evidence="1" id="KW-0805">Transcription regulation</keyword>
<organism evidence="6 7">
    <name type="scientific">Amaricoccus solimangrovi</name>
    <dbReference type="NCBI Taxonomy" id="2589815"/>
    <lineage>
        <taxon>Bacteria</taxon>
        <taxon>Pseudomonadati</taxon>
        <taxon>Pseudomonadota</taxon>
        <taxon>Alphaproteobacteria</taxon>
        <taxon>Rhodobacterales</taxon>
        <taxon>Paracoccaceae</taxon>
        <taxon>Amaricoccus</taxon>
    </lineage>
</organism>
<feature type="domain" description="SIS" evidence="5">
    <location>
        <begin position="133"/>
        <end position="267"/>
    </location>
</feature>
<name>A0A501WTA2_9RHOB</name>
<dbReference type="InterPro" id="IPR036388">
    <property type="entry name" value="WH-like_DNA-bd_sf"/>
</dbReference>
<evidence type="ECO:0000259" key="5">
    <source>
        <dbReference type="PROSITE" id="PS51464"/>
    </source>
</evidence>
<dbReference type="SUPFAM" id="SSF53697">
    <property type="entry name" value="SIS domain"/>
    <property type="match status" value="1"/>
</dbReference>
<dbReference type="InterPro" id="IPR047640">
    <property type="entry name" value="RpiR-like"/>
</dbReference>
<feature type="domain" description="HTH rpiR-type" evidence="4">
    <location>
        <begin position="7"/>
        <end position="83"/>
    </location>
</feature>
<evidence type="ECO:0000313" key="6">
    <source>
        <dbReference type="EMBL" id="TPE51610.1"/>
    </source>
</evidence>
<dbReference type="PANTHER" id="PTHR30514:SF18">
    <property type="entry name" value="RPIR-FAMILY TRANSCRIPTIONAL REGULATOR"/>
    <property type="match status" value="1"/>
</dbReference>
<gene>
    <name evidence="6" type="ORF">FJM51_07860</name>
</gene>
<dbReference type="PANTHER" id="PTHR30514">
    <property type="entry name" value="GLUCOKINASE"/>
    <property type="match status" value="1"/>
</dbReference>
<proteinExistence type="predicted"/>
<sequence length="299" mass="32130">MMGDSDTALNDKIRARADELTPGMRRVAEWISRNQEEVALRSLRQLAQRIGVSPPTITRLTRVLGYASFDELQQDCRKLLRSRSRYAAQADRLRHGTPDNAAPAGLLNAATRSAIDGLADMARITPDAALETAARRLLAARSVWFVGSMSSGAVARYGAYIASLAFPNWHEADLDSMASLATLGPEDMVFAIAISPYAARTITALEIARARGAGVIGISDSPLSPVSEISEQHFLVATDTPGFFSSYVQPFLLVETLIALAISRSGSSVGDRIAAVETALRASGLYWNRPGSSQPRAPD</sequence>
<dbReference type="EMBL" id="VFRP01000006">
    <property type="protein sequence ID" value="TPE51610.1"/>
    <property type="molecule type" value="Genomic_DNA"/>
</dbReference>
<keyword evidence="3" id="KW-0804">Transcription</keyword>
<dbReference type="Gene3D" id="1.10.10.10">
    <property type="entry name" value="Winged helix-like DNA-binding domain superfamily/Winged helix DNA-binding domain"/>
    <property type="match status" value="1"/>
</dbReference>
<dbReference type="PROSITE" id="PS51071">
    <property type="entry name" value="HTH_RPIR"/>
    <property type="match status" value="1"/>
</dbReference>
<dbReference type="Gene3D" id="3.40.50.10490">
    <property type="entry name" value="Glucose-6-phosphate isomerase like protein, domain 1"/>
    <property type="match status" value="1"/>
</dbReference>
<dbReference type="Pfam" id="PF01418">
    <property type="entry name" value="HTH_6"/>
    <property type="match status" value="1"/>
</dbReference>